<dbReference type="AlphaFoldDB" id="A0A323UYF0"/>
<evidence type="ECO:0000256" key="1">
    <source>
        <dbReference type="ARBA" id="ARBA00023125"/>
    </source>
</evidence>
<dbReference type="RefSeq" id="WP_110524157.1">
    <property type="nucleotide sequence ID" value="NZ_QKOE01000005.1"/>
</dbReference>
<dbReference type="InterPro" id="IPR036388">
    <property type="entry name" value="WH-like_DNA-bd_sf"/>
</dbReference>
<proteinExistence type="predicted"/>
<evidence type="ECO:0000259" key="3">
    <source>
        <dbReference type="PROSITE" id="PS51755"/>
    </source>
</evidence>
<reference evidence="4 5" key="1">
    <citation type="submission" date="2018-06" db="EMBL/GenBank/DDBJ databases">
        <title>Azoarcus communis strain SWub3 genome.</title>
        <authorList>
            <person name="Zorraquino Salvo V."/>
            <person name="Toubiana D."/>
            <person name="Blumwald E."/>
        </authorList>
    </citation>
    <scope>NUCLEOTIDE SEQUENCE [LARGE SCALE GENOMIC DNA]</scope>
    <source>
        <strain evidence="4 5">SWub3</strain>
    </source>
</reference>
<dbReference type="SMART" id="SM00862">
    <property type="entry name" value="Trans_reg_C"/>
    <property type="match status" value="1"/>
</dbReference>
<feature type="domain" description="OmpR/PhoB-type" evidence="3">
    <location>
        <begin position="19"/>
        <end position="124"/>
    </location>
</feature>
<dbReference type="InterPro" id="IPR001867">
    <property type="entry name" value="OmpR/PhoB-type_DNA-bd"/>
</dbReference>
<dbReference type="GO" id="GO:0000160">
    <property type="term" value="P:phosphorelay signal transduction system"/>
    <property type="evidence" value="ECO:0007669"/>
    <property type="project" value="InterPro"/>
</dbReference>
<keyword evidence="1 2" id="KW-0238">DNA-binding</keyword>
<dbReference type="Pfam" id="PF00486">
    <property type="entry name" value="Trans_reg_C"/>
    <property type="match status" value="1"/>
</dbReference>
<dbReference type="OrthoDB" id="9045337at2"/>
<dbReference type="EMBL" id="QKOE01000005">
    <property type="protein sequence ID" value="PZA16933.1"/>
    <property type="molecule type" value="Genomic_DNA"/>
</dbReference>
<dbReference type="CDD" id="cd00383">
    <property type="entry name" value="trans_reg_C"/>
    <property type="match status" value="1"/>
</dbReference>
<dbReference type="SUPFAM" id="SSF46894">
    <property type="entry name" value="C-terminal effector domain of the bipartite response regulators"/>
    <property type="match status" value="1"/>
</dbReference>
<dbReference type="Proteomes" id="UP000248259">
    <property type="component" value="Unassembled WGS sequence"/>
</dbReference>
<dbReference type="GO" id="GO:0006355">
    <property type="term" value="P:regulation of DNA-templated transcription"/>
    <property type="evidence" value="ECO:0007669"/>
    <property type="project" value="InterPro"/>
</dbReference>
<dbReference type="PROSITE" id="PS51755">
    <property type="entry name" value="OMPR_PHOB"/>
    <property type="match status" value="1"/>
</dbReference>
<evidence type="ECO:0000313" key="4">
    <source>
        <dbReference type="EMBL" id="PZA16933.1"/>
    </source>
</evidence>
<feature type="DNA-binding region" description="OmpR/PhoB-type" evidence="2">
    <location>
        <begin position="19"/>
        <end position="124"/>
    </location>
</feature>
<organism evidence="4 5">
    <name type="scientific">Parazoarcus communis SWub3 = DSM 12120</name>
    <dbReference type="NCBI Taxonomy" id="1121029"/>
    <lineage>
        <taxon>Bacteria</taxon>
        <taxon>Pseudomonadati</taxon>
        <taxon>Pseudomonadota</taxon>
        <taxon>Betaproteobacteria</taxon>
        <taxon>Rhodocyclales</taxon>
        <taxon>Zoogloeaceae</taxon>
        <taxon>Parazoarcus</taxon>
    </lineage>
</organism>
<name>A0A323UYF0_9RHOO</name>
<gene>
    <name evidence="4" type="ORF">DNK49_09830</name>
</gene>
<comment type="caution">
    <text evidence="4">The sequence shown here is derived from an EMBL/GenBank/DDBJ whole genome shotgun (WGS) entry which is preliminary data.</text>
</comment>
<keyword evidence="5" id="KW-1185">Reference proteome</keyword>
<protein>
    <recommendedName>
        <fullName evidence="3">OmpR/PhoB-type domain-containing protein</fullName>
    </recommendedName>
</protein>
<evidence type="ECO:0000313" key="5">
    <source>
        <dbReference type="Proteomes" id="UP000248259"/>
    </source>
</evidence>
<accession>A0A323UYF0</accession>
<dbReference type="Gene3D" id="1.10.10.10">
    <property type="entry name" value="Winged helix-like DNA-binding domain superfamily/Winged helix DNA-binding domain"/>
    <property type="match status" value="1"/>
</dbReference>
<sequence length="283" mass="31361">MDAALDALPAHDPSSDDKIIRIRFGPAGKCFAFDPALYRLTQGQGEDSKSIDLGYAGSRLLQRLLECPGEVVSREDLMEYAWPGRVVGQGSLNQQIYALRQVLGDESGREVIQTVPRRGYQFNARFLEQQATSAPNPTPAPMPQPPLSTLTSPHPAILQRRVLPAWMWPGAFISLACALAASLFILQSPSPAPTPSIAFEHGRIEVIVDVRDTPELEAGARHIRQLVERLSTSAGDGVRITFGRRDNYFELYCERAHQPVSWLLLHRSQLDGLSEDHLRKCLS</sequence>
<dbReference type="InterPro" id="IPR016032">
    <property type="entry name" value="Sig_transdc_resp-reg_C-effctor"/>
</dbReference>
<evidence type="ECO:0000256" key="2">
    <source>
        <dbReference type="PROSITE-ProRule" id="PRU01091"/>
    </source>
</evidence>
<dbReference type="GO" id="GO:0003677">
    <property type="term" value="F:DNA binding"/>
    <property type="evidence" value="ECO:0007669"/>
    <property type="project" value="UniProtKB-UniRule"/>
</dbReference>